<dbReference type="InterPro" id="IPR002364">
    <property type="entry name" value="Quin_OxRdtase/zeta-crystal_CS"/>
</dbReference>
<dbReference type="CDD" id="cd08267">
    <property type="entry name" value="MDR1"/>
    <property type="match status" value="1"/>
</dbReference>
<dbReference type="RefSeq" id="WP_284361760.1">
    <property type="nucleotide sequence ID" value="NZ_BSNI01000001.1"/>
</dbReference>
<dbReference type="PANTHER" id="PTHR11695:SF648">
    <property type="entry name" value="ZINC-BINDING OXIDOREDUCTASE"/>
    <property type="match status" value="1"/>
</dbReference>
<dbReference type="Gene3D" id="3.90.180.10">
    <property type="entry name" value="Medium-chain alcohol dehydrogenases, catalytic domain"/>
    <property type="match status" value="1"/>
</dbReference>
<dbReference type="InterPro" id="IPR020843">
    <property type="entry name" value="ER"/>
</dbReference>
<dbReference type="PROSITE" id="PS01162">
    <property type="entry name" value="QOR_ZETA_CRYSTAL"/>
    <property type="match status" value="1"/>
</dbReference>
<dbReference type="PANTHER" id="PTHR11695">
    <property type="entry name" value="ALCOHOL DEHYDROGENASE RELATED"/>
    <property type="match status" value="1"/>
</dbReference>
<dbReference type="SMART" id="SM00829">
    <property type="entry name" value="PKS_ER"/>
    <property type="match status" value="1"/>
</dbReference>
<dbReference type="Proteomes" id="UP001161405">
    <property type="component" value="Unassembled WGS sequence"/>
</dbReference>
<proteinExistence type="predicted"/>
<evidence type="ECO:0000259" key="1">
    <source>
        <dbReference type="SMART" id="SM00829"/>
    </source>
</evidence>
<reference evidence="2" key="2">
    <citation type="submission" date="2023-01" db="EMBL/GenBank/DDBJ databases">
        <title>Draft genome sequence of Maritalea porphyrae strain NBRC 107169.</title>
        <authorList>
            <person name="Sun Q."/>
            <person name="Mori K."/>
        </authorList>
    </citation>
    <scope>NUCLEOTIDE SEQUENCE</scope>
    <source>
        <strain evidence="2">NBRC 107169</strain>
    </source>
</reference>
<dbReference type="InterPro" id="IPR011032">
    <property type="entry name" value="GroES-like_sf"/>
</dbReference>
<dbReference type="Pfam" id="PF08240">
    <property type="entry name" value="ADH_N"/>
    <property type="match status" value="1"/>
</dbReference>
<dbReference type="Pfam" id="PF13602">
    <property type="entry name" value="ADH_zinc_N_2"/>
    <property type="match status" value="1"/>
</dbReference>
<dbReference type="SUPFAM" id="SSF51735">
    <property type="entry name" value="NAD(P)-binding Rossmann-fold domains"/>
    <property type="match status" value="1"/>
</dbReference>
<keyword evidence="3" id="KW-1185">Reference proteome</keyword>
<dbReference type="InterPro" id="IPR036291">
    <property type="entry name" value="NAD(P)-bd_dom_sf"/>
</dbReference>
<evidence type="ECO:0000313" key="3">
    <source>
        <dbReference type="Proteomes" id="UP001161405"/>
    </source>
</evidence>
<accession>A0ABQ5UQL4</accession>
<dbReference type="SUPFAM" id="SSF50129">
    <property type="entry name" value="GroES-like"/>
    <property type="match status" value="1"/>
</dbReference>
<organism evidence="2 3">
    <name type="scientific">Maritalea porphyrae</name>
    <dbReference type="NCBI Taxonomy" id="880732"/>
    <lineage>
        <taxon>Bacteria</taxon>
        <taxon>Pseudomonadati</taxon>
        <taxon>Pseudomonadota</taxon>
        <taxon>Alphaproteobacteria</taxon>
        <taxon>Hyphomicrobiales</taxon>
        <taxon>Devosiaceae</taxon>
        <taxon>Maritalea</taxon>
    </lineage>
</organism>
<sequence>MRAFICTKYGNADRLTLQEIAKPSPKPNEILIKVKAVSVNSWDWDIMKGAPIIRMIGPFSPPYKILGADLSGTVEAVGTEVTNFEVGDEVFGDVSDSGWGGFAEFVCGKAEDFCKKPAELTFEQAACIPQAGMLGYQGVRTFGKVKPGDKVLINGAGGGAGMFACQVAKLDGAEVTGVDSAAKQDTMRSFGADHVYDYKQTDYTKLDQKFDVIIDAVAHKWPSTYRRVLSPTGTFVMMGGKMRAIIGAFMASRKNADEVQKFQILMWSVNHKDLLDLAQLVIDKKIKIHVGKIFPFEQTPEALQHVGDQNAHGKVVIKVS</sequence>
<protein>
    <submittedName>
        <fullName evidence="2">NADPH:quinone reductase</fullName>
    </submittedName>
</protein>
<dbReference type="InterPro" id="IPR013154">
    <property type="entry name" value="ADH-like_N"/>
</dbReference>
<name>A0ABQ5UQL4_9HYPH</name>
<feature type="domain" description="Enoyl reductase (ER)" evidence="1">
    <location>
        <begin position="10"/>
        <end position="317"/>
    </location>
</feature>
<dbReference type="InterPro" id="IPR050700">
    <property type="entry name" value="YIM1/Zinc_Alcohol_DH_Fams"/>
</dbReference>
<gene>
    <name evidence="2" type="ORF">GCM10007879_05010</name>
</gene>
<evidence type="ECO:0000313" key="2">
    <source>
        <dbReference type="EMBL" id="GLQ16252.1"/>
    </source>
</evidence>
<dbReference type="EMBL" id="BSNI01000001">
    <property type="protein sequence ID" value="GLQ16252.1"/>
    <property type="molecule type" value="Genomic_DNA"/>
</dbReference>
<dbReference type="Gene3D" id="3.40.50.720">
    <property type="entry name" value="NAD(P)-binding Rossmann-like Domain"/>
    <property type="match status" value="1"/>
</dbReference>
<reference evidence="2" key="1">
    <citation type="journal article" date="2014" name="Int. J. Syst. Evol. Microbiol.">
        <title>Complete genome of a new Firmicutes species belonging to the dominant human colonic microbiota ('Ruminococcus bicirculans') reveals two chromosomes and a selective capacity to utilize plant glucans.</title>
        <authorList>
            <consortium name="NISC Comparative Sequencing Program"/>
            <person name="Wegmann U."/>
            <person name="Louis P."/>
            <person name="Goesmann A."/>
            <person name="Henrissat B."/>
            <person name="Duncan S.H."/>
            <person name="Flint H.J."/>
        </authorList>
    </citation>
    <scope>NUCLEOTIDE SEQUENCE</scope>
    <source>
        <strain evidence="2">NBRC 107169</strain>
    </source>
</reference>
<comment type="caution">
    <text evidence="2">The sequence shown here is derived from an EMBL/GenBank/DDBJ whole genome shotgun (WGS) entry which is preliminary data.</text>
</comment>